<dbReference type="Proteomes" id="UP000028045">
    <property type="component" value="Unassembled WGS sequence"/>
</dbReference>
<dbReference type="PANTHER" id="PTHR37017:SF10">
    <property type="entry name" value="AB HYDROLASE-1 DOMAIN-CONTAINING PROTEIN"/>
    <property type="match status" value="1"/>
</dbReference>
<sequence>MASDRPLVLIVGGGWHTPANYGRLIHALEAAGHQVHCPRHPSMNGDRPPTAGFADDVRSLRAYVEQLVDDGRQILALMHSYGGQVGTEALHGLGAQIRVKQGKIGGIVHLVYMCAYALLEGHSSKLRLLHAFGDINAVLVIDKVKEMGNEDLLPLVFDFTEDNNVLCRDAKAIFFEPGGASEEEVQEYLSQLVVWNGQCMYERVTKSAWRDIRTTYIHTTKDMTVPITYQKSMVETIEKEDREVRTFELDAGHCPNLTATGGVVSIIEELMK</sequence>
<dbReference type="InterPro" id="IPR000073">
    <property type="entry name" value="AB_hydrolase_1"/>
</dbReference>
<reference evidence="2 3" key="1">
    <citation type="journal article" date="2014" name="BMC Genomics">
        <title>Comparative genome sequencing reveals chemotype-specific gene clusters in the toxigenic black mold Stachybotrys.</title>
        <authorList>
            <person name="Semeiks J."/>
            <person name="Borek D."/>
            <person name="Otwinowski Z."/>
            <person name="Grishin N.V."/>
        </authorList>
    </citation>
    <scope>NUCLEOTIDE SEQUENCE [LARGE SCALE GENOMIC DNA]</scope>
    <source>
        <strain evidence="3">CBS 109288 / IBT 7711</strain>
    </source>
</reference>
<dbReference type="PANTHER" id="PTHR37017">
    <property type="entry name" value="AB HYDROLASE-1 DOMAIN-CONTAINING PROTEIN-RELATED"/>
    <property type="match status" value="1"/>
</dbReference>
<dbReference type="EMBL" id="KL648405">
    <property type="protein sequence ID" value="KEY70832.1"/>
    <property type="molecule type" value="Genomic_DNA"/>
</dbReference>
<proteinExistence type="predicted"/>
<feature type="domain" description="AB hydrolase-1" evidence="1">
    <location>
        <begin position="8"/>
        <end position="262"/>
    </location>
</feature>
<dbReference type="OrthoDB" id="408373at2759"/>
<dbReference type="Gene3D" id="3.40.50.1820">
    <property type="entry name" value="alpha/beta hydrolase"/>
    <property type="match status" value="1"/>
</dbReference>
<keyword evidence="3" id="KW-1185">Reference proteome</keyword>
<dbReference type="AlphaFoldDB" id="A0A084AZV3"/>
<evidence type="ECO:0000259" key="1">
    <source>
        <dbReference type="Pfam" id="PF12697"/>
    </source>
</evidence>
<evidence type="ECO:0000313" key="3">
    <source>
        <dbReference type="Proteomes" id="UP000028045"/>
    </source>
</evidence>
<organism evidence="2 3">
    <name type="scientific">Stachybotrys chartarum (strain CBS 109288 / IBT 7711)</name>
    <name type="common">Toxic black mold</name>
    <name type="synonym">Stilbospora chartarum</name>
    <dbReference type="NCBI Taxonomy" id="1280523"/>
    <lineage>
        <taxon>Eukaryota</taxon>
        <taxon>Fungi</taxon>
        <taxon>Dikarya</taxon>
        <taxon>Ascomycota</taxon>
        <taxon>Pezizomycotina</taxon>
        <taxon>Sordariomycetes</taxon>
        <taxon>Hypocreomycetidae</taxon>
        <taxon>Hypocreales</taxon>
        <taxon>Stachybotryaceae</taxon>
        <taxon>Stachybotrys</taxon>
    </lineage>
</organism>
<accession>A0A084AZV3</accession>
<dbReference type="InterPro" id="IPR052897">
    <property type="entry name" value="Sec-Metab_Biosynth_Hydrolase"/>
</dbReference>
<gene>
    <name evidence="2" type="ORF">S7711_08532</name>
</gene>
<dbReference type="HOGENOM" id="CLU_046066_1_3_1"/>
<dbReference type="SUPFAM" id="SSF53474">
    <property type="entry name" value="alpha/beta-Hydrolases"/>
    <property type="match status" value="1"/>
</dbReference>
<name>A0A084AZV3_STACB</name>
<dbReference type="InterPro" id="IPR029058">
    <property type="entry name" value="AB_hydrolase_fold"/>
</dbReference>
<protein>
    <recommendedName>
        <fullName evidence="1">AB hydrolase-1 domain-containing protein</fullName>
    </recommendedName>
</protein>
<dbReference type="Pfam" id="PF12697">
    <property type="entry name" value="Abhydrolase_6"/>
    <property type="match status" value="1"/>
</dbReference>
<evidence type="ECO:0000313" key="2">
    <source>
        <dbReference type="EMBL" id="KEY70832.1"/>
    </source>
</evidence>